<reference evidence="1 2" key="1">
    <citation type="submission" date="2017-04" db="EMBL/GenBank/DDBJ databases">
        <title>Shigella flexneri 2a str. 301 Sequencing.</title>
        <authorList>
            <person name="Zhu Z."/>
        </authorList>
    </citation>
    <scope>NUCLEOTIDE SEQUENCE [LARGE SCALE GENOMIC DNA]</scope>
    <source>
        <strain evidence="1 2">301</strain>
    </source>
</reference>
<evidence type="ECO:0000313" key="1">
    <source>
        <dbReference type="EMBL" id="OXB30127.1"/>
    </source>
</evidence>
<organism evidence="1 2">
    <name type="scientific">Shigella flexneri 2a str. 301</name>
    <dbReference type="NCBI Taxonomy" id="198214"/>
    <lineage>
        <taxon>Bacteria</taxon>
        <taxon>Pseudomonadati</taxon>
        <taxon>Pseudomonadota</taxon>
        <taxon>Gammaproteobacteria</taxon>
        <taxon>Enterobacterales</taxon>
        <taxon>Enterobacteriaceae</taxon>
        <taxon>Shigella</taxon>
    </lineage>
</organism>
<comment type="caution">
    <text evidence="1">The sequence shown here is derived from an EMBL/GenBank/DDBJ whole genome shotgun (WGS) entry which is preliminary data.</text>
</comment>
<evidence type="ECO:0008006" key="3">
    <source>
        <dbReference type="Google" id="ProtNLM"/>
    </source>
</evidence>
<name>A0AB36PKB7_SHIFL</name>
<proteinExistence type="predicted"/>
<evidence type="ECO:0000313" key="2">
    <source>
        <dbReference type="Proteomes" id="UP000198358"/>
    </source>
</evidence>
<sequence>MPLFSPIVGAIVGAFAYRKLIGRHLPCDICVVEEKETTTPSEQKASL</sequence>
<gene>
    <name evidence="1" type="ORF">SF301_2324</name>
</gene>
<dbReference type="EMBL" id="NEDR01000001">
    <property type="protein sequence ID" value="OXB30127.1"/>
    <property type="molecule type" value="Genomic_DNA"/>
</dbReference>
<accession>A0AB36PKB7</accession>
<dbReference type="AlphaFoldDB" id="A0AB36PKB7"/>
<dbReference type="Proteomes" id="UP000198358">
    <property type="component" value="Unassembled WGS sequence"/>
</dbReference>
<protein>
    <recommendedName>
        <fullName evidence="3">Glycerol uptake facilitator protein</fullName>
    </recommendedName>
</protein>